<feature type="repeat" description="PPR" evidence="3">
    <location>
        <begin position="71"/>
        <end position="101"/>
    </location>
</feature>
<comment type="caution">
    <text evidence="4">The sequence shown here is derived from an EMBL/GenBank/DDBJ whole genome shotgun (WGS) entry which is preliminary data.</text>
</comment>
<feature type="repeat" description="PPR" evidence="3">
    <location>
        <begin position="102"/>
        <end position="136"/>
    </location>
</feature>
<feature type="repeat" description="PPR" evidence="3">
    <location>
        <begin position="501"/>
        <end position="535"/>
    </location>
</feature>
<feature type="repeat" description="PPR" evidence="3">
    <location>
        <begin position="369"/>
        <end position="399"/>
    </location>
</feature>
<feature type="repeat" description="PPR" evidence="3">
    <location>
        <begin position="470"/>
        <end position="500"/>
    </location>
</feature>
<keyword evidence="5" id="KW-1185">Reference proteome</keyword>
<gene>
    <name evidence="4" type="ORF">HHK36_004275</name>
</gene>
<dbReference type="FunFam" id="1.25.40.10:FF:000797">
    <property type="entry name" value="Pentatricopeptide repeat-containing protein chloroplastic"/>
    <property type="match status" value="1"/>
</dbReference>
<evidence type="ECO:0000256" key="2">
    <source>
        <dbReference type="ARBA" id="ARBA00061659"/>
    </source>
</evidence>
<dbReference type="EMBL" id="JABCRI010000002">
    <property type="protein sequence ID" value="KAF8411717.1"/>
    <property type="molecule type" value="Genomic_DNA"/>
</dbReference>
<dbReference type="Proteomes" id="UP000655225">
    <property type="component" value="Unassembled WGS sequence"/>
</dbReference>
<proteinExistence type="inferred from homology"/>
<feature type="repeat" description="PPR" evidence="3">
    <location>
        <begin position="268"/>
        <end position="302"/>
    </location>
</feature>
<dbReference type="Pfam" id="PF01535">
    <property type="entry name" value="PPR"/>
    <property type="match status" value="10"/>
</dbReference>
<evidence type="ECO:0008006" key="6">
    <source>
        <dbReference type="Google" id="ProtNLM"/>
    </source>
</evidence>
<dbReference type="Pfam" id="PF20431">
    <property type="entry name" value="E_motif"/>
    <property type="match status" value="1"/>
</dbReference>
<dbReference type="GO" id="GO:0003723">
    <property type="term" value="F:RNA binding"/>
    <property type="evidence" value="ECO:0007669"/>
    <property type="project" value="InterPro"/>
</dbReference>
<accession>A0A834ZSL0</accession>
<evidence type="ECO:0000313" key="4">
    <source>
        <dbReference type="EMBL" id="KAF8411717.1"/>
    </source>
</evidence>
<dbReference type="GO" id="GO:0009451">
    <property type="term" value="P:RNA modification"/>
    <property type="evidence" value="ECO:0007669"/>
    <property type="project" value="InterPro"/>
</dbReference>
<dbReference type="NCBIfam" id="TIGR00756">
    <property type="entry name" value="PPR"/>
    <property type="match status" value="8"/>
</dbReference>
<evidence type="ECO:0000256" key="3">
    <source>
        <dbReference type="PROSITE-ProRule" id="PRU00708"/>
    </source>
</evidence>
<evidence type="ECO:0000256" key="1">
    <source>
        <dbReference type="ARBA" id="ARBA00022737"/>
    </source>
</evidence>
<dbReference type="OMA" id="IGGCKAQ"/>
<feature type="repeat" description="PPR" evidence="3">
    <location>
        <begin position="400"/>
        <end position="434"/>
    </location>
</feature>
<dbReference type="GO" id="GO:0005739">
    <property type="term" value="C:mitochondrion"/>
    <property type="evidence" value="ECO:0007669"/>
    <property type="project" value="UniProtKB-ARBA"/>
</dbReference>
<dbReference type="Gene3D" id="1.25.40.10">
    <property type="entry name" value="Tetratricopeptide repeat domain"/>
    <property type="match status" value="5"/>
</dbReference>
<dbReference type="InterPro" id="IPR046848">
    <property type="entry name" value="E_motif"/>
</dbReference>
<reference evidence="4 5" key="1">
    <citation type="submission" date="2020-04" db="EMBL/GenBank/DDBJ databases">
        <title>Plant Genome Project.</title>
        <authorList>
            <person name="Zhang R.-G."/>
        </authorList>
    </citation>
    <scope>NUCLEOTIDE SEQUENCE [LARGE SCALE GENOMIC DNA]</scope>
    <source>
        <strain evidence="4">YNK0</strain>
        <tissue evidence="4">Leaf</tissue>
    </source>
</reference>
<keyword evidence="1" id="KW-0677">Repeat</keyword>
<protein>
    <recommendedName>
        <fullName evidence="6">Pentatricopeptide repeat-containing protein At1g77010, mitochondrial</fullName>
    </recommendedName>
</protein>
<dbReference type="AlphaFoldDB" id="A0A834ZSL0"/>
<dbReference type="Pfam" id="PF13041">
    <property type="entry name" value="PPR_2"/>
    <property type="match status" value="2"/>
</dbReference>
<organism evidence="4 5">
    <name type="scientific">Tetracentron sinense</name>
    <name type="common">Spur-leaf</name>
    <dbReference type="NCBI Taxonomy" id="13715"/>
    <lineage>
        <taxon>Eukaryota</taxon>
        <taxon>Viridiplantae</taxon>
        <taxon>Streptophyta</taxon>
        <taxon>Embryophyta</taxon>
        <taxon>Tracheophyta</taxon>
        <taxon>Spermatophyta</taxon>
        <taxon>Magnoliopsida</taxon>
        <taxon>Trochodendrales</taxon>
        <taxon>Trochodendraceae</taxon>
        <taxon>Tetracentron</taxon>
    </lineage>
</organism>
<dbReference type="InterPro" id="IPR011990">
    <property type="entry name" value="TPR-like_helical_dom_sf"/>
</dbReference>
<dbReference type="PANTHER" id="PTHR47926:SF392">
    <property type="entry name" value="PENTATRICOPEPTIDE REPEAT-CONTAINING PROTEIN"/>
    <property type="match status" value="1"/>
</dbReference>
<dbReference type="FunFam" id="1.25.40.10:FF:000442">
    <property type="entry name" value="Pentatricopeptide repeat-containing protein At3g49710"/>
    <property type="match status" value="1"/>
</dbReference>
<comment type="similarity">
    <text evidence="2">Belongs to the PPR family. PCMP-E subfamily.</text>
</comment>
<dbReference type="PROSITE" id="PS51375">
    <property type="entry name" value="PPR"/>
    <property type="match status" value="7"/>
</dbReference>
<dbReference type="OrthoDB" id="772568at2759"/>
<dbReference type="PANTHER" id="PTHR47926">
    <property type="entry name" value="PENTATRICOPEPTIDE REPEAT-CONTAINING PROTEIN"/>
    <property type="match status" value="1"/>
</dbReference>
<dbReference type="InterPro" id="IPR046960">
    <property type="entry name" value="PPR_At4g14850-like_plant"/>
</dbReference>
<dbReference type="InterPro" id="IPR002885">
    <property type="entry name" value="PPR_rpt"/>
</dbReference>
<name>A0A834ZSL0_TETSI</name>
<sequence length="681" mass="76757">MELDFRSFARILRYCNTHHSLQQGRQLHLHLLKRGVVDSSVFIVNCLLQMYTRCDSLGDACRLFDETPQRNSFSWNTLIEAYSKSGNMENSLELFNSMPHKNDFSWNAVISSFAKSGDLEIARRLFDEMPTKNGVAWNSMIHGYARNGRPEESLRLFKDLNFDPSETSRNDTFILATVIGACTNLKALDCGKQIHTRIVVNEVDFDSVLGTSLVNMYGKCRDLDSAYRVLNSMQDPDDFSLSALISGYANCGRLIDARRIFDRRSSPCVVLWNSMIAGYITNNEVVEALDLFNMMRRYGIREDPSTFASVLSACTCLGVLKNGKQMHAHAYKVGFANDIIVASVLVDAYSKCRSPSDACKFFSELKDYDTVLLNSMVSVYSSCGKIHEARRVFEMMPSRSVISWNSMIVGYSQNGCAIEALDLFCEMHRLDLRMDNVSLASVISVCASICSLGLGEQIFALATVTGLEFDQIISTSLVDFYCKCGYVEYGRRLFNEMMKSDKVPWNSMLVGYATNGYGIEALKLFGEMRQVGVVPNNITFTGVLSACGHCGLVEEGRRWFYGMKQDYHIEPGIEHYSCMVDLFSRAGFLEEAMDLIDRMPFEADASMWSSVLRGCMAHGDEALGRKVAEHIIELDPEGSTAYMQLSRIFAISGDWERSTQVRKTMQDRRIRKNPGCSWIDN</sequence>
<evidence type="ECO:0000313" key="5">
    <source>
        <dbReference type="Proteomes" id="UP000655225"/>
    </source>
</evidence>
<dbReference type="FunFam" id="1.25.40.10:FF:000205">
    <property type="entry name" value="Pentatricopeptide repeat-containing protein, mitochondrial"/>
    <property type="match status" value="1"/>
</dbReference>